<keyword evidence="6" id="KW-0067">ATP-binding</keyword>
<evidence type="ECO:0000259" key="11">
    <source>
        <dbReference type="Pfam" id="PF13476"/>
    </source>
</evidence>
<dbReference type="GO" id="GO:0006302">
    <property type="term" value="P:double-strand break repair"/>
    <property type="evidence" value="ECO:0007669"/>
    <property type="project" value="InterPro"/>
</dbReference>
<evidence type="ECO:0000256" key="4">
    <source>
        <dbReference type="ARBA" id="ARBA00022741"/>
    </source>
</evidence>
<reference evidence="12 13" key="1">
    <citation type="submission" date="2019-08" db="EMBL/GenBank/DDBJ databases">
        <title>In-depth cultivation of the pig gut microbiome towards novel bacterial diversity and tailored functional studies.</title>
        <authorList>
            <person name="Wylensek D."/>
            <person name="Hitch T.C.A."/>
            <person name="Clavel T."/>
        </authorList>
    </citation>
    <scope>NUCLEOTIDE SEQUENCE [LARGE SCALE GENOMIC DNA]</scope>
    <source>
        <strain evidence="12 13">BBE-744-WT-12</strain>
    </source>
</reference>
<evidence type="ECO:0000313" key="12">
    <source>
        <dbReference type="EMBL" id="MST97079.1"/>
    </source>
</evidence>
<dbReference type="InterPro" id="IPR004604">
    <property type="entry name" value="DNA_recomb/repair_RecN"/>
</dbReference>
<comment type="caution">
    <text evidence="12">The sequence shown here is derived from an EMBL/GenBank/DDBJ whole genome shotgun (WGS) entry which is preliminary data.</text>
</comment>
<comment type="function">
    <text evidence="1 9">May be involved in recombinational repair of damaged DNA.</text>
</comment>
<dbReference type="PIRSF" id="PIRSF003128">
    <property type="entry name" value="RecN"/>
    <property type="match status" value="1"/>
</dbReference>
<protein>
    <recommendedName>
        <fullName evidence="3 9">DNA repair protein RecN</fullName>
    </recommendedName>
    <alternativeName>
        <fullName evidence="8 9">Recombination protein N</fullName>
    </alternativeName>
</protein>
<comment type="similarity">
    <text evidence="2 9">Belongs to the RecN family.</text>
</comment>
<dbReference type="Gene3D" id="3.40.50.300">
    <property type="entry name" value="P-loop containing nucleotide triphosphate hydrolases"/>
    <property type="match status" value="2"/>
</dbReference>
<evidence type="ECO:0000256" key="10">
    <source>
        <dbReference type="SAM" id="Coils"/>
    </source>
</evidence>
<dbReference type="GO" id="GO:0043590">
    <property type="term" value="C:bacterial nucleoid"/>
    <property type="evidence" value="ECO:0007669"/>
    <property type="project" value="TreeGrafter"/>
</dbReference>
<name>A0A844G3W5_9BACT</name>
<gene>
    <name evidence="12" type="primary">recN</name>
    <name evidence="12" type="ORF">FYJ85_08490</name>
</gene>
<dbReference type="SUPFAM" id="SSF52540">
    <property type="entry name" value="P-loop containing nucleoside triphosphate hydrolases"/>
    <property type="match status" value="1"/>
</dbReference>
<sequence length="554" mass="60281">MLIYVKITNFALIEESELEFGPGFNVVTGESGAGKSILMGAVELLLGGRVDKGVIRNGCDRCMVCGGFAVPAGLAGAVGAILVPAGIPFDPAEPLQLRRVIGQSSVRNYVNDTPVSARLLASVGEQLIDLHGANEQLSLTVPARQLDLLDRYAGAEEAAALCGRIAGELEALAKEREEFDRQTPDEAERSRLELQLEDIDKVNPAPGEDEELSARFKVAGNSRQVLETAGQLTAALTEGEDSVADRLGSVYRRLLELSRIDEALAAGLLEECDRIQEDVSALSGRVAELADKVDLDPEALAAIESRLGELFTIKRRYGPTLEQVLAVRGEAFRRLELYRNTAVRRQEFERRKAELTAELRRAAEKLSALRKKKAAEFAERVRSKLGAIGFAKCVLEVAFSEVEPGPNGMDRVELLFSANAGESVHPLRKIASSGELSRLMLALKTVLADADSIPVVVFDEIDVNIGGETANRVGEELHHLGRNRQILCISHLAQVAARADRHFRVEKHTEEGRTFSECRELDAEGRVREIGRMLGGGESAVTHARAILSKIKEQ</sequence>
<dbReference type="InterPro" id="IPR027417">
    <property type="entry name" value="P-loop_NTPase"/>
</dbReference>
<evidence type="ECO:0000256" key="7">
    <source>
        <dbReference type="ARBA" id="ARBA00023204"/>
    </source>
</evidence>
<feature type="domain" description="Rad50/SbcC-type AAA" evidence="11">
    <location>
        <begin position="5"/>
        <end position="51"/>
    </location>
</feature>
<evidence type="ECO:0000256" key="9">
    <source>
        <dbReference type="PIRNR" id="PIRNR003128"/>
    </source>
</evidence>
<dbReference type="PANTHER" id="PTHR11059:SF0">
    <property type="entry name" value="DNA REPAIR PROTEIN RECN"/>
    <property type="match status" value="1"/>
</dbReference>
<dbReference type="NCBIfam" id="TIGR00634">
    <property type="entry name" value="recN"/>
    <property type="match status" value="1"/>
</dbReference>
<dbReference type="CDD" id="cd03241">
    <property type="entry name" value="ABC_RecN"/>
    <property type="match status" value="1"/>
</dbReference>
<evidence type="ECO:0000256" key="3">
    <source>
        <dbReference type="ARBA" id="ARBA00021315"/>
    </source>
</evidence>
<dbReference type="RefSeq" id="WP_154417887.1">
    <property type="nucleotide sequence ID" value="NZ_VUNS01000007.1"/>
</dbReference>
<dbReference type="PANTHER" id="PTHR11059">
    <property type="entry name" value="DNA REPAIR PROTEIN RECN"/>
    <property type="match status" value="1"/>
</dbReference>
<dbReference type="EMBL" id="VUNS01000007">
    <property type="protein sequence ID" value="MST97079.1"/>
    <property type="molecule type" value="Genomic_DNA"/>
</dbReference>
<keyword evidence="10" id="KW-0175">Coiled coil</keyword>
<dbReference type="GO" id="GO:0009432">
    <property type="term" value="P:SOS response"/>
    <property type="evidence" value="ECO:0007669"/>
    <property type="project" value="TreeGrafter"/>
</dbReference>
<proteinExistence type="inferred from homology"/>
<keyword evidence="4" id="KW-0547">Nucleotide-binding</keyword>
<evidence type="ECO:0000256" key="1">
    <source>
        <dbReference type="ARBA" id="ARBA00003618"/>
    </source>
</evidence>
<evidence type="ECO:0000313" key="13">
    <source>
        <dbReference type="Proteomes" id="UP000435649"/>
    </source>
</evidence>
<keyword evidence="13" id="KW-1185">Reference proteome</keyword>
<evidence type="ECO:0000256" key="2">
    <source>
        <dbReference type="ARBA" id="ARBA00009441"/>
    </source>
</evidence>
<evidence type="ECO:0000256" key="8">
    <source>
        <dbReference type="ARBA" id="ARBA00033408"/>
    </source>
</evidence>
<accession>A0A844G3W5</accession>
<organism evidence="12 13">
    <name type="scientific">Victivallis lenta</name>
    <dbReference type="NCBI Taxonomy" id="2606640"/>
    <lineage>
        <taxon>Bacteria</taxon>
        <taxon>Pseudomonadati</taxon>
        <taxon>Lentisphaerota</taxon>
        <taxon>Lentisphaeria</taxon>
        <taxon>Victivallales</taxon>
        <taxon>Victivallaceae</taxon>
        <taxon>Victivallis</taxon>
    </lineage>
</organism>
<dbReference type="Proteomes" id="UP000435649">
    <property type="component" value="Unassembled WGS sequence"/>
</dbReference>
<dbReference type="Pfam" id="PF13476">
    <property type="entry name" value="AAA_23"/>
    <property type="match status" value="1"/>
</dbReference>
<keyword evidence="7 9" id="KW-0234">DNA repair</keyword>
<feature type="coiled-coil region" evidence="10">
    <location>
        <begin position="338"/>
        <end position="372"/>
    </location>
</feature>
<keyword evidence="5 9" id="KW-0227">DNA damage</keyword>
<dbReference type="AlphaFoldDB" id="A0A844G3W5"/>
<dbReference type="InterPro" id="IPR038729">
    <property type="entry name" value="Rad50/SbcC_AAA"/>
</dbReference>
<evidence type="ECO:0000256" key="6">
    <source>
        <dbReference type="ARBA" id="ARBA00022840"/>
    </source>
</evidence>
<evidence type="ECO:0000256" key="5">
    <source>
        <dbReference type="ARBA" id="ARBA00022763"/>
    </source>
</evidence>
<dbReference type="GO" id="GO:0016887">
    <property type="term" value="F:ATP hydrolysis activity"/>
    <property type="evidence" value="ECO:0007669"/>
    <property type="project" value="InterPro"/>
</dbReference>
<dbReference type="GO" id="GO:0005524">
    <property type="term" value="F:ATP binding"/>
    <property type="evidence" value="ECO:0007669"/>
    <property type="project" value="UniProtKB-KW"/>
</dbReference>
<dbReference type="GO" id="GO:0006310">
    <property type="term" value="P:DNA recombination"/>
    <property type="evidence" value="ECO:0007669"/>
    <property type="project" value="InterPro"/>
</dbReference>